<evidence type="ECO:0000256" key="4">
    <source>
        <dbReference type="ARBA" id="ARBA00022538"/>
    </source>
</evidence>
<evidence type="ECO:0000256" key="9">
    <source>
        <dbReference type="ARBA" id="ARBA00023065"/>
    </source>
</evidence>
<protein>
    <submittedName>
        <fullName evidence="14">Integral membrane protein-like protein</fullName>
    </submittedName>
</protein>
<dbReference type="EnsemblBacteria" id="ABD40508">
    <property type="protein sequence ID" value="ABD40508"/>
    <property type="gene ID" value="Mhun_0756"/>
</dbReference>
<keyword evidence="8 13" id="KW-1133">Transmembrane helix</keyword>
<dbReference type="InterPro" id="IPR010617">
    <property type="entry name" value="TMEM175-like"/>
</dbReference>
<evidence type="ECO:0000256" key="7">
    <source>
        <dbReference type="ARBA" id="ARBA00022958"/>
    </source>
</evidence>
<organism evidence="14 15">
    <name type="scientific">Methanospirillum hungatei JF-1 (strain ATCC 27890 / DSM 864 / NBRC 100397 / JF-1)</name>
    <dbReference type="NCBI Taxonomy" id="323259"/>
    <lineage>
        <taxon>Archaea</taxon>
        <taxon>Methanobacteriati</taxon>
        <taxon>Methanobacteriota</taxon>
        <taxon>Stenosarchaea group</taxon>
        <taxon>Methanomicrobia</taxon>
        <taxon>Methanomicrobiales</taxon>
        <taxon>Methanospirillaceae</taxon>
        <taxon>Methanospirillum</taxon>
    </lineage>
</organism>
<keyword evidence="7" id="KW-0630">Potassium</keyword>
<dbReference type="EMBL" id="CP000254">
    <property type="protein sequence ID" value="ABD40508.1"/>
    <property type="molecule type" value="Genomic_DNA"/>
</dbReference>
<dbReference type="InParanoid" id="Q2FN33"/>
<dbReference type="GO" id="GO:0015252">
    <property type="term" value="F:proton channel activity"/>
    <property type="evidence" value="ECO:0007669"/>
    <property type="project" value="InterPro"/>
</dbReference>
<dbReference type="OrthoDB" id="10769at2157"/>
<comment type="similarity">
    <text evidence="2">Belongs to the TMEM175 family.</text>
</comment>
<feature type="transmembrane region" description="Helical" evidence="13">
    <location>
        <begin position="120"/>
        <end position="137"/>
    </location>
</feature>
<dbReference type="KEGG" id="mhu:Mhun_0756"/>
<dbReference type="GO" id="GO:0016020">
    <property type="term" value="C:membrane"/>
    <property type="evidence" value="ECO:0007669"/>
    <property type="project" value="UniProtKB-SubCell"/>
</dbReference>
<keyword evidence="5 13" id="KW-0812">Transmembrane</keyword>
<reference evidence="15" key="1">
    <citation type="journal article" date="2016" name="Stand. Genomic Sci.">
        <title>Complete genome sequence of Methanospirillum hungatei type strain JF1.</title>
        <authorList>
            <person name="Gunsalus R.P."/>
            <person name="Cook L.E."/>
            <person name="Crable B."/>
            <person name="Rohlin L."/>
            <person name="McDonald E."/>
            <person name="Mouttaki H."/>
            <person name="Sieber J.R."/>
            <person name="Poweleit N."/>
            <person name="Zhou H."/>
            <person name="Lapidus A.L."/>
            <person name="Daligault H.E."/>
            <person name="Land M."/>
            <person name="Gilna P."/>
            <person name="Ivanova N."/>
            <person name="Kyrpides N."/>
            <person name="Culley D.E."/>
            <person name="McInerney M.J."/>
        </authorList>
    </citation>
    <scope>NUCLEOTIDE SEQUENCE [LARGE SCALE GENOMIC DNA]</scope>
    <source>
        <strain evidence="15">ATCC 27890 / DSM 864 / NBRC 100397 / JF-1</strain>
    </source>
</reference>
<proteinExistence type="inferred from homology"/>
<dbReference type="HOGENOM" id="CLU_090238_3_2_2"/>
<evidence type="ECO:0000256" key="10">
    <source>
        <dbReference type="ARBA" id="ARBA00023136"/>
    </source>
</evidence>
<evidence type="ECO:0000256" key="11">
    <source>
        <dbReference type="ARBA" id="ARBA00023303"/>
    </source>
</evidence>
<evidence type="ECO:0000256" key="2">
    <source>
        <dbReference type="ARBA" id="ARBA00006920"/>
    </source>
</evidence>
<evidence type="ECO:0000256" key="1">
    <source>
        <dbReference type="ARBA" id="ARBA00004141"/>
    </source>
</evidence>
<sequence>MTITEPISKVNLERITNGIFAFTMTLLARDIVTPDQYAKASTITVDQFFSNTISSMLDFFGVFVILAMFWMLFFQMFHRMKTYDYHFLHVHMLALMAIVVIPFSSAFSNLGLEKYTFADYFFQINYFILGIILLYLWHYASSSPHLREPLLTDEDAHFLFMKCLIPPVVAFIGILWVYADLENIEILYYVPFVVLGVFFRTPPFEKKMR</sequence>
<dbReference type="GO" id="GO:0005267">
    <property type="term" value="F:potassium channel activity"/>
    <property type="evidence" value="ECO:0007669"/>
    <property type="project" value="UniProtKB-KW"/>
</dbReference>
<dbReference type="Pfam" id="PF06736">
    <property type="entry name" value="TMEM175"/>
    <property type="match status" value="1"/>
</dbReference>
<keyword evidence="3" id="KW-0813">Transport</keyword>
<feature type="transmembrane region" description="Helical" evidence="13">
    <location>
        <begin position="56"/>
        <end position="74"/>
    </location>
</feature>
<evidence type="ECO:0000256" key="12">
    <source>
        <dbReference type="ARBA" id="ARBA00034430"/>
    </source>
</evidence>
<gene>
    <name evidence="14" type="ordered locus">Mhun_0756</name>
</gene>
<keyword evidence="4" id="KW-0633">Potassium transport</keyword>
<dbReference type="GeneID" id="3923526"/>
<dbReference type="AlphaFoldDB" id="Q2FN33"/>
<comment type="catalytic activity">
    <reaction evidence="12">
        <text>K(+)(in) = K(+)(out)</text>
        <dbReference type="Rhea" id="RHEA:29463"/>
        <dbReference type="ChEBI" id="CHEBI:29103"/>
    </reaction>
</comment>
<evidence type="ECO:0000256" key="6">
    <source>
        <dbReference type="ARBA" id="ARBA00022826"/>
    </source>
</evidence>
<keyword evidence="9" id="KW-0406">Ion transport</keyword>
<keyword evidence="15" id="KW-1185">Reference proteome</keyword>
<feature type="transmembrane region" description="Helical" evidence="13">
    <location>
        <begin position="158"/>
        <end position="178"/>
    </location>
</feature>
<comment type="subcellular location">
    <subcellularLocation>
        <location evidence="1">Membrane</location>
        <topology evidence="1">Multi-pass membrane protein</topology>
    </subcellularLocation>
</comment>
<feature type="transmembrane region" description="Helical" evidence="13">
    <location>
        <begin position="86"/>
        <end position="108"/>
    </location>
</feature>
<evidence type="ECO:0000256" key="13">
    <source>
        <dbReference type="SAM" id="Phobius"/>
    </source>
</evidence>
<evidence type="ECO:0000256" key="3">
    <source>
        <dbReference type="ARBA" id="ARBA00022448"/>
    </source>
</evidence>
<keyword evidence="10 13" id="KW-0472">Membrane</keyword>
<evidence type="ECO:0000256" key="5">
    <source>
        <dbReference type="ARBA" id="ARBA00022692"/>
    </source>
</evidence>
<evidence type="ECO:0000313" key="15">
    <source>
        <dbReference type="Proteomes" id="UP000001941"/>
    </source>
</evidence>
<dbReference type="RefSeq" id="WP_011447787.1">
    <property type="nucleotide sequence ID" value="NC_007796.1"/>
</dbReference>
<keyword evidence="11" id="KW-0407">Ion channel</keyword>
<evidence type="ECO:0000313" key="14">
    <source>
        <dbReference type="EMBL" id="ABD40508.1"/>
    </source>
</evidence>
<dbReference type="eggNOG" id="arCOG04887">
    <property type="taxonomic scope" value="Archaea"/>
</dbReference>
<accession>Q2FN33</accession>
<name>Q2FN33_METHJ</name>
<dbReference type="Proteomes" id="UP000001941">
    <property type="component" value="Chromosome"/>
</dbReference>
<keyword evidence="6" id="KW-0631">Potassium channel</keyword>
<evidence type="ECO:0000256" key="8">
    <source>
        <dbReference type="ARBA" id="ARBA00022989"/>
    </source>
</evidence>
<feature type="transmembrane region" description="Helical" evidence="13">
    <location>
        <begin position="184"/>
        <end position="201"/>
    </location>
</feature>